<evidence type="ECO:0000259" key="2">
    <source>
        <dbReference type="PROSITE" id="PS50987"/>
    </source>
</evidence>
<dbReference type="InterPro" id="IPR036390">
    <property type="entry name" value="WH_DNA-bd_sf"/>
</dbReference>
<dbReference type="PANTHER" id="PTHR38600">
    <property type="entry name" value="TRANSCRIPTIONAL REGULATORY PROTEIN"/>
    <property type="match status" value="1"/>
</dbReference>
<dbReference type="InterPro" id="IPR036388">
    <property type="entry name" value="WH-like_DNA-bd_sf"/>
</dbReference>
<dbReference type="SMART" id="SM00418">
    <property type="entry name" value="HTH_ARSR"/>
    <property type="match status" value="1"/>
</dbReference>
<dbReference type="Proteomes" id="UP001410648">
    <property type="component" value="Unassembled WGS sequence"/>
</dbReference>
<dbReference type="PRINTS" id="PR00778">
    <property type="entry name" value="HTHARSR"/>
</dbReference>
<dbReference type="InterPro" id="IPR011991">
    <property type="entry name" value="ArsR-like_HTH"/>
</dbReference>
<gene>
    <name evidence="3" type="ORF">GCM10008936_18030</name>
</gene>
<evidence type="ECO:0000313" key="3">
    <source>
        <dbReference type="EMBL" id="GAA0490740.1"/>
    </source>
</evidence>
<organism evidence="3 4">
    <name type="scientific">Alkalibacterium indicireducens</name>
    <dbReference type="NCBI Taxonomy" id="398758"/>
    <lineage>
        <taxon>Bacteria</taxon>
        <taxon>Bacillati</taxon>
        <taxon>Bacillota</taxon>
        <taxon>Bacilli</taxon>
        <taxon>Lactobacillales</taxon>
        <taxon>Carnobacteriaceae</taxon>
        <taxon>Alkalibacterium</taxon>
    </lineage>
</organism>
<dbReference type="Gene3D" id="1.10.10.10">
    <property type="entry name" value="Winged helix-like DNA-binding domain superfamily/Winged helix DNA-binding domain"/>
    <property type="match status" value="1"/>
</dbReference>
<dbReference type="InterPro" id="IPR001845">
    <property type="entry name" value="HTH_ArsR_DNA-bd_dom"/>
</dbReference>
<proteinExistence type="predicted"/>
<evidence type="ECO:0000313" key="4">
    <source>
        <dbReference type="Proteomes" id="UP001410648"/>
    </source>
</evidence>
<dbReference type="SUPFAM" id="SSF46785">
    <property type="entry name" value="Winged helix' DNA-binding domain"/>
    <property type="match status" value="1"/>
</dbReference>
<feature type="domain" description="HTH arsR-type" evidence="2">
    <location>
        <begin position="1"/>
        <end position="94"/>
    </location>
</feature>
<dbReference type="PROSITE" id="PS50987">
    <property type="entry name" value="HTH_ARSR_2"/>
    <property type="match status" value="1"/>
</dbReference>
<accession>A0ABN1B5J8</accession>
<comment type="caution">
    <text evidence="3">The sequence shown here is derived from an EMBL/GenBank/DDBJ whole genome shotgun (WGS) entry which is preliminary data.</text>
</comment>
<sequence>MTDKMKSRNVFEAIADPTRRELIHILSESEAVPLYKLTVHFDMGRTAVTKHLTILWEADLVKKSKVGRETHYQLNPIPLKEVSDWVTYYQSFWENRMQALQEVLEEENK</sequence>
<keyword evidence="4" id="KW-1185">Reference proteome</keyword>
<dbReference type="NCBIfam" id="NF033788">
    <property type="entry name" value="HTH_metalloreg"/>
    <property type="match status" value="1"/>
</dbReference>
<dbReference type="CDD" id="cd00090">
    <property type="entry name" value="HTH_ARSR"/>
    <property type="match status" value="1"/>
</dbReference>
<keyword evidence="1" id="KW-0238">DNA-binding</keyword>
<dbReference type="Pfam" id="PF01022">
    <property type="entry name" value="HTH_5"/>
    <property type="match status" value="1"/>
</dbReference>
<protein>
    <submittedName>
        <fullName evidence="3">Metalloregulator ArsR/SmtB family transcription factor</fullName>
    </submittedName>
</protein>
<name>A0ABN1B5J8_9LACT</name>
<reference evidence="3 4" key="1">
    <citation type="journal article" date="2019" name="Int. J. Syst. Evol. Microbiol.">
        <title>The Global Catalogue of Microorganisms (GCM) 10K type strain sequencing project: providing services to taxonomists for standard genome sequencing and annotation.</title>
        <authorList>
            <consortium name="The Broad Institute Genomics Platform"/>
            <consortium name="The Broad Institute Genome Sequencing Center for Infectious Disease"/>
            <person name="Wu L."/>
            <person name="Ma J."/>
        </authorList>
    </citation>
    <scope>NUCLEOTIDE SEQUENCE [LARGE SCALE GENOMIC DNA]</scope>
    <source>
        <strain evidence="3 4">JCM 14232</strain>
    </source>
</reference>
<dbReference type="EMBL" id="BAAADA010000165">
    <property type="protein sequence ID" value="GAA0490740.1"/>
    <property type="molecule type" value="Genomic_DNA"/>
</dbReference>
<dbReference type="PANTHER" id="PTHR38600:SF1">
    <property type="entry name" value="TRANSCRIPTIONAL REGULATORY PROTEIN"/>
    <property type="match status" value="1"/>
</dbReference>
<dbReference type="RefSeq" id="WP_346025174.1">
    <property type="nucleotide sequence ID" value="NZ_BAAADA010000165.1"/>
</dbReference>
<evidence type="ECO:0000256" key="1">
    <source>
        <dbReference type="ARBA" id="ARBA00023125"/>
    </source>
</evidence>